<dbReference type="EMBL" id="FNFY01000031">
    <property type="protein sequence ID" value="SDL21943.1"/>
    <property type="molecule type" value="Genomic_DNA"/>
</dbReference>
<evidence type="ECO:0000313" key="12">
    <source>
        <dbReference type="Proteomes" id="UP000199008"/>
    </source>
</evidence>
<dbReference type="Gene3D" id="3.40.50.300">
    <property type="entry name" value="P-loop containing nucleotide triphosphate hydrolases"/>
    <property type="match status" value="1"/>
</dbReference>
<dbReference type="Gene3D" id="1.10.8.60">
    <property type="match status" value="1"/>
</dbReference>
<dbReference type="Pfam" id="PF06144">
    <property type="entry name" value="DNA_pol3_delta"/>
    <property type="match status" value="1"/>
</dbReference>
<evidence type="ECO:0000256" key="1">
    <source>
        <dbReference type="ARBA" id="ARBA00012417"/>
    </source>
</evidence>
<dbReference type="GO" id="GO:0003677">
    <property type="term" value="F:DNA binding"/>
    <property type="evidence" value="ECO:0007669"/>
    <property type="project" value="InterPro"/>
</dbReference>
<dbReference type="PANTHER" id="PTHR34388:SF1">
    <property type="entry name" value="DNA POLYMERASE III SUBUNIT DELTA"/>
    <property type="match status" value="1"/>
</dbReference>
<dbReference type="EC" id="2.7.7.7" evidence="1"/>
<keyword evidence="6" id="KW-0239">DNA-directed DNA polymerase</keyword>
<evidence type="ECO:0000313" key="11">
    <source>
        <dbReference type="EMBL" id="SDL21943.1"/>
    </source>
</evidence>
<feature type="domain" description="DNA polymerase III delta N-terminal" evidence="9">
    <location>
        <begin position="6"/>
        <end position="129"/>
    </location>
</feature>
<dbReference type="STRING" id="576118.SAMN05216216_13123"/>
<dbReference type="InterPro" id="IPR008921">
    <property type="entry name" value="DNA_pol3_clamp-load_cplx_C"/>
</dbReference>
<evidence type="ECO:0000256" key="6">
    <source>
        <dbReference type="ARBA" id="ARBA00022932"/>
    </source>
</evidence>
<dbReference type="InterPro" id="IPR005790">
    <property type="entry name" value="DNA_polIII_delta"/>
</dbReference>
<dbReference type="SUPFAM" id="SSF48019">
    <property type="entry name" value="post-AAA+ oligomerization domain-like"/>
    <property type="match status" value="1"/>
</dbReference>
<evidence type="ECO:0000256" key="2">
    <source>
        <dbReference type="ARBA" id="ARBA00017703"/>
    </source>
</evidence>
<dbReference type="PANTHER" id="PTHR34388">
    <property type="entry name" value="DNA POLYMERASE III SUBUNIT DELTA"/>
    <property type="match status" value="1"/>
</dbReference>
<keyword evidence="5" id="KW-0235">DNA replication</keyword>
<reference evidence="12" key="1">
    <citation type="submission" date="2016-10" db="EMBL/GenBank/DDBJ databases">
        <authorList>
            <person name="Varghese N."/>
            <person name="Submissions S."/>
        </authorList>
    </citation>
    <scope>NUCLEOTIDE SEQUENCE [LARGE SCALE GENOMIC DNA]</scope>
    <source>
        <strain evidence="12">CGMCC 1.8895</strain>
    </source>
</reference>
<evidence type="ECO:0000259" key="10">
    <source>
        <dbReference type="Pfam" id="PF21694"/>
    </source>
</evidence>
<dbReference type="OrthoDB" id="9775929at2"/>
<dbReference type="InterPro" id="IPR010372">
    <property type="entry name" value="DNA_pol3_delta_N"/>
</dbReference>
<dbReference type="GO" id="GO:0009360">
    <property type="term" value="C:DNA polymerase III complex"/>
    <property type="evidence" value="ECO:0007669"/>
    <property type="project" value="InterPro"/>
</dbReference>
<dbReference type="InterPro" id="IPR048466">
    <property type="entry name" value="DNA_pol3_delta-like_C"/>
</dbReference>
<gene>
    <name evidence="11" type="ORF">SAMN05216216_13123</name>
</gene>
<organism evidence="11 12">
    <name type="scientific">Lacicoccus qingdaonensis</name>
    <dbReference type="NCBI Taxonomy" id="576118"/>
    <lineage>
        <taxon>Bacteria</taxon>
        <taxon>Bacillati</taxon>
        <taxon>Bacillota</taxon>
        <taxon>Bacilli</taxon>
        <taxon>Bacillales</taxon>
        <taxon>Salinicoccaceae</taxon>
        <taxon>Lacicoccus</taxon>
    </lineage>
</organism>
<dbReference type="NCBIfam" id="TIGR01128">
    <property type="entry name" value="holA"/>
    <property type="match status" value="1"/>
</dbReference>
<dbReference type="Proteomes" id="UP000199008">
    <property type="component" value="Unassembled WGS sequence"/>
</dbReference>
<dbReference type="RefSeq" id="WP_092987861.1">
    <property type="nucleotide sequence ID" value="NZ_FNFY01000031.1"/>
</dbReference>
<dbReference type="InterPro" id="IPR027417">
    <property type="entry name" value="P-loop_NTPase"/>
</dbReference>
<comment type="similarity">
    <text evidence="7">Belongs to the DNA polymerase HolA subunit family.</text>
</comment>
<dbReference type="GO" id="GO:0006261">
    <property type="term" value="P:DNA-templated DNA replication"/>
    <property type="evidence" value="ECO:0007669"/>
    <property type="project" value="TreeGrafter"/>
</dbReference>
<evidence type="ECO:0000256" key="3">
    <source>
        <dbReference type="ARBA" id="ARBA00022679"/>
    </source>
</evidence>
<name>A0A1G9IAT2_9BACL</name>
<keyword evidence="4" id="KW-0548">Nucleotidyltransferase</keyword>
<feature type="domain" description="DNA polymerase III delta subunit-like C-terminal" evidence="10">
    <location>
        <begin position="200"/>
        <end position="319"/>
    </location>
</feature>
<dbReference type="AlphaFoldDB" id="A0A1G9IAT2"/>
<comment type="catalytic activity">
    <reaction evidence="8">
        <text>DNA(n) + a 2'-deoxyribonucleoside 5'-triphosphate = DNA(n+1) + diphosphate</text>
        <dbReference type="Rhea" id="RHEA:22508"/>
        <dbReference type="Rhea" id="RHEA-COMP:17339"/>
        <dbReference type="Rhea" id="RHEA-COMP:17340"/>
        <dbReference type="ChEBI" id="CHEBI:33019"/>
        <dbReference type="ChEBI" id="CHEBI:61560"/>
        <dbReference type="ChEBI" id="CHEBI:173112"/>
        <dbReference type="EC" id="2.7.7.7"/>
    </reaction>
</comment>
<sequence>MNLIQVIYGTNIIRIEESARKMAKDFLGEIDEFSLVSLNYRETPVENLIEEAQTLPFLSDKKAIIVNDAYFLTGAKTKSDVEHNIDLFIDYLTNKNDDTLLIFKVFNEQLDKRKKITKLIQKEGAVTEVKEMTEPEIRAFIIDSLNEENMNIDDMALDMFLERTGISYSNVKSELDKVVLYTDHTITADDVDDVVSISMEQNIFKLTELVLNGRKDEAVKLVRQLILQKEEPMQLLHLIISQFRLLYQVKLLSNEGFAQDYIAKNLRVHPYRVKLAMREVRKHRQDKLEEKMVICRNMDYKFKSSYLGRNTLFELFVMEI</sequence>
<evidence type="ECO:0000256" key="8">
    <source>
        <dbReference type="ARBA" id="ARBA00049244"/>
    </source>
</evidence>
<accession>A0A1G9IAT2</accession>
<proteinExistence type="inferred from homology"/>
<dbReference type="Pfam" id="PF21694">
    <property type="entry name" value="DNA_pol3_delta_C"/>
    <property type="match status" value="1"/>
</dbReference>
<evidence type="ECO:0000259" key="9">
    <source>
        <dbReference type="Pfam" id="PF06144"/>
    </source>
</evidence>
<evidence type="ECO:0000256" key="7">
    <source>
        <dbReference type="ARBA" id="ARBA00034754"/>
    </source>
</evidence>
<keyword evidence="3" id="KW-0808">Transferase</keyword>
<protein>
    <recommendedName>
        <fullName evidence="2">DNA polymerase III subunit delta</fullName>
        <ecNumber evidence="1">2.7.7.7</ecNumber>
    </recommendedName>
</protein>
<keyword evidence="12" id="KW-1185">Reference proteome</keyword>
<dbReference type="SUPFAM" id="SSF52540">
    <property type="entry name" value="P-loop containing nucleoside triphosphate hydrolases"/>
    <property type="match status" value="1"/>
</dbReference>
<evidence type="ECO:0000256" key="4">
    <source>
        <dbReference type="ARBA" id="ARBA00022695"/>
    </source>
</evidence>
<dbReference type="Gene3D" id="1.20.272.10">
    <property type="match status" value="1"/>
</dbReference>
<evidence type="ECO:0000256" key="5">
    <source>
        <dbReference type="ARBA" id="ARBA00022705"/>
    </source>
</evidence>
<dbReference type="GO" id="GO:0003887">
    <property type="term" value="F:DNA-directed DNA polymerase activity"/>
    <property type="evidence" value="ECO:0007669"/>
    <property type="project" value="UniProtKB-KW"/>
</dbReference>